<keyword evidence="11" id="KW-1185">Reference proteome</keyword>
<feature type="binding site" evidence="8">
    <location>
        <begin position="8"/>
        <end position="10"/>
    </location>
    <ligand>
        <name>GTP</name>
        <dbReference type="ChEBI" id="CHEBI:37565"/>
    </ligand>
</feature>
<dbReference type="Proteomes" id="UP001597115">
    <property type="component" value="Unassembled WGS sequence"/>
</dbReference>
<evidence type="ECO:0000256" key="6">
    <source>
        <dbReference type="ARBA" id="ARBA00023134"/>
    </source>
</evidence>
<dbReference type="RefSeq" id="WP_380888420.1">
    <property type="nucleotide sequence ID" value="NZ_JBHUDY010000001.1"/>
</dbReference>
<comment type="subunit">
    <text evidence="8">Monomer.</text>
</comment>
<feature type="binding site" evidence="8">
    <location>
        <position position="89"/>
    </location>
    <ligand>
        <name>GTP</name>
        <dbReference type="ChEBI" id="CHEBI:37565"/>
    </ligand>
</feature>
<evidence type="ECO:0000256" key="3">
    <source>
        <dbReference type="ARBA" id="ARBA00022723"/>
    </source>
</evidence>
<evidence type="ECO:0000256" key="2">
    <source>
        <dbReference type="ARBA" id="ARBA00022679"/>
    </source>
</evidence>
<evidence type="ECO:0000313" key="11">
    <source>
        <dbReference type="Proteomes" id="UP001597115"/>
    </source>
</evidence>
<evidence type="ECO:0000256" key="1">
    <source>
        <dbReference type="ARBA" id="ARBA00022490"/>
    </source>
</evidence>
<accession>A0ABW4I2I8</accession>
<dbReference type="Pfam" id="PF12804">
    <property type="entry name" value="NTP_transf_3"/>
    <property type="match status" value="1"/>
</dbReference>
<dbReference type="HAMAP" id="MF_00316">
    <property type="entry name" value="MobA"/>
    <property type="match status" value="1"/>
</dbReference>
<comment type="caution">
    <text evidence="8">Lacks conserved residue(s) required for the propagation of feature annotation.</text>
</comment>
<proteinExistence type="inferred from homology"/>
<evidence type="ECO:0000256" key="4">
    <source>
        <dbReference type="ARBA" id="ARBA00022741"/>
    </source>
</evidence>
<dbReference type="InterPro" id="IPR025877">
    <property type="entry name" value="MobA-like_NTP_Trfase"/>
</dbReference>
<keyword evidence="3 8" id="KW-0479">Metal-binding</keyword>
<sequence>MKVLGAVLAGGRSSRFGSDKALAEYRGVPLIEHAVAALAAQCDAVVMVGRYGGIADWPEPGCGPLGGLAGALRHARANLFDAVLSCGVDAPGVPADLRMSLMPAPAYVASQPVLGLWPVSAADALEEILTGSGRHSMLAFAEAIGARPVKLRHEPANVNTPEDLARLEQRHGL</sequence>
<keyword evidence="2 8" id="KW-0808">Transferase</keyword>
<dbReference type="PANTHER" id="PTHR19136:SF81">
    <property type="entry name" value="MOLYBDENUM COFACTOR GUANYLYLTRANSFERASE"/>
    <property type="match status" value="1"/>
</dbReference>
<comment type="caution">
    <text evidence="10">The sequence shown here is derived from an EMBL/GenBank/DDBJ whole genome shotgun (WGS) entry which is preliminary data.</text>
</comment>
<evidence type="ECO:0000256" key="7">
    <source>
        <dbReference type="ARBA" id="ARBA00023150"/>
    </source>
</evidence>
<comment type="subcellular location">
    <subcellularLocation>
        <location evidence="8">Cytoplasm</location>
    </subcellularLocation>
</comment>
<comment type="domain">
    <text evidence="8">The N-terminal domain determines nucleotide recognition and specific binding, while the C-terminal domain determines the specific binding to the target protein.</text>
</comment>
<comment type="similarity">
    <text evidence="8">Belongs to the MobA family.</text>
</comment>
<protein>
    <recommendedName>
        <fullName evidence="8">Molybdenum cofactor guanylyltransferase</fullName>
        <shortName evidence="8">MoCo guanylyltransferase</shortName>
        <ecNumber evidence="8">2.7.7.77</ecNumber>
    </recommendedName>
    <alternativeName>
        <fullName evidence="8">GTP:molybdopterin guanylyltransferase</fullName>
    </alternativeName>
    <alternativeName>
        <fullName evidence="8">Mo-MPT guanylyltransferase</fullName>
    </alternativeName>
    <alternativeName>
        <fullName evidence="8">Molybdopterin guanylyltransferase</fullName>
    </alternativeName>
    <alternativeName>
        <fullName evidence="8">Molybdopterin-guanine dinucleotide synthase</fullName>
        <shortName evidence="8">MGD synthase</shortName>
    </alternativeName>
</protein>
<feature type="binding site" evidence="8">
    <location>
        <position position="89"/>
    </location>
    <ligand>
        <name>Mg(2+)</name>
        <dbReference type="ChEBI" id="CHEBI:18420"/>
    </ligand>
</feature>
<dbReference type="PANTHER" id="PTHR19136">
    <property type="entry name" value="MOLYBDENUM COFACTOR GUANYLYLTRANSFERASE"/>
    <property type="match status" value="1"/>
</dbReference>
<comment type="catalytic activity">
    <reaction evidence="8">
        <text>Mo-molybdopterin + GTP + H(+) = Mo-molybdopterin guanine dinucleotide + diphosphate</text>
        <dbReference type="Rhea" id="RHEA:34243"/>
        <dbReference type="ChEBI" id="CHEBI:15378"/>
        <dbReference type="ChEBI" id="CHEBI:33019"/>
        <dbReference type="ChEBI" id="CHEBI:37565"/>
        <dbReference type="ChEBI" id="CHEBI:71302"/>
        <dbReference type="ChEBI" id="CHEBI:71310"/>
        <dbReference type="EC" id="2.7.7.77"/>
    </reaction>
</comment>
<dbReference type="CDD" id="cd02503">
    <property type="entry name" value="MobA"/>
    <property type="match status" value="1"/>
</dbReference>
<name>A0ABW4I2I8_9SPHN</name>
<feature type="binding site" evidence="8">
    <location>
        <position position="20"/>
    </location>
    <ligand>
        <name>GTP</name>
        <dbReference type="ChEBI" id="CHEBI:37565"/>
    </ligand>
</feature>
<keyword evidence="6 8" id="KW-0342">GTP-binding</keyword>
<dbReference type="Gene3D" id="3.90.550.10">
    <property type="entry name" value="Spore Coat Polysaccharide Biosynthesis Protein SpsA, Chain A"/>
    <property type="match status" value="1"/>
</dbReference>
<dbReference type="EMBL" id="JBHUDY010000001">
    <property type="protein sequence ID" value="MFD1611845.1"/>
    <property type="molecule type" value="Genomic_DNA"/>
</dbReference>
<gene>
    <name evidence="8" type="primary">mobA</name>
    <name evidence="10" type="ORF">ACFSCW_08535</name>
</gene>
<keyword evidence="4 8" id="KW-0547">Nucleotide-binding</keyword>
<keyword evidence="5 8" id="KW-0460">Magnesium</keyword>
<evidence type="ECO:0000313" key="10">
    <source>
        <dbReference type="EMBL" id="MFD1611845.1"/>
    </source>
</evidence>
<dbReference type="InterPro" id="IPR029044">
    <property type="entry name" value="Nucleotide-diphossugar_trans"/>
</dbReference>
<comment type="cofactor">
    <cofactor evidence="8">
        <name>Mg(2+)</name>
        <dbReference type="ChEBI" id="CHEBI:18420"/>
    </cofactor>
</comment>
<reference evidence="11" key="1">
    <citation type="journal article" date="2019" name="Int. J. Syst. Evol. Microbiol.">
        <title>The Global Catalogue of Microorganisms (GCM) 10K type strain sequencing project: providing services to taxonomists for standard genome sequencing and annotation.</title>
        <authorList>
            <consortium name="The Broad Institute Genomics Platform"/>
            <consortium name="The Broad Institute Genome Sequencing Center for Infectious Disease"/>
            <person name="Wu L."/>
            <person name="Ma J."/>
        </authorList>
    </citation>
    <scope>NUCLEOTIDE SEQUENCE [LARGE SCALE GENOMIC DNA]</scope>
    <source>
        <strain evidence="11">CGMCC 1.16275</strain>
    </source>
</reference>
<keyword evidence="10" id="KW-0548">Nucleotidyltransferase</keyword>
<dbReference type="GO" id="GO:0016779">
    <property type="term" value="F:nucleotidyltransferase activity"/>
    <property type="evidence" value="ECO:0007669"/>
    <property type="project" value="UniProtKB-KW"/>
</dbReference>
<evidence type="ECO:0000256" key="5">
    <source>
        <dbReference type="ARBA" id="ARBA00022842"/>
    </source>
</evidence>
<comment type="function">
    <text evidence="8">Transfers a GMP moiety from GTP to Mo-molybdopterin (Mo-MPT) cofactor (Moco or molybdenum cofactor) to form Mo-molybdopterin guanine dinucleotide (Mo-MGD) cofactor.</text>
</comment>
<dbReference type="InterPro" id="IPR013482">
    <property type="entry name" value="Molybde_CF_guanTrfase"/>
</dbReference>
<evidence type="ECO:0000256" key="8">
    <source>
        <dbReference type="HAMAP-Rule" id="MF_00316"/>
    </source>
</evidence>
<evidence type="ECO:0000259" key="9">
    <source>
        <dbReference type="Pfam" id="PF12804"/>
    </source>
</evidence>
<keyword evidence="7 8" id="KW-0501">Molybdenum cofactor biosynthesis</keyword>
<dbReference type="EC" id="2.7.7.77" evidence="8"/>
<feature type="domain" description="MobA-like NTP transferase" evidence="9">
    <location>
        <begin position="5"/>
        <end position="139"/>
    </location>
</feature>
<keyword evidence="1 8" id="KW-0963">Cytoplasm</keyword>
<dbReference type="SUPFAM" id="SSF53448">
    <property type="entry name" value="Nucleotide-diphospho-sugar transferases"/>
    <property type="match status" value="1"/>
</dbReference>
<organism evidence="10 11">
    <name type="scientific">Sphingomonas tabacisoli</name>
    <dbReference type="NCBI Taxonomy" id="2249466"/>
    <lineage>
        <taxon>Bacteria</taxon>
        <taxon>Pseudomonadati</taxon>
        <taxon>Pseudomonadota</taxon>
        <taxon>Alphaproteobacteria</taxon>
        <taxon>Sphingomonadales</taxon>
        <taxon>Sphingomonadaceae</taxon>
        <taxon>Sphingomonas</taxon>
    </lineage>
</organism>